<dbReference type="PANTHER" id="PTHR48051:SF54">
    <property type="entry name" value="LEUCINE-RICH REPEAT-CONTAINING PROTEIN"/>
    <property type="match status" value="1"/>
</dbReference>
<organism evidence="3">
    <name type="scientific">marine sediment metagenome</name>
    <dbReference type="NCBI Taxonomy" id="412755"/>
    <lineage>
        <taxon>unclassified sequences</taxon>
        <taxon>metagenomes</taxon>
        <taxon>ecological metagenomes</taxon>
    </lineage>
</organism>
<reference evidence="3" key="1">
    <citation type="journal article" date="2015" name="Nature">
        <title>Complex archaea that bridge the gap between prokaryotes and eukaryotes.</title>
        <authorList>
            <person name="Spang A."/>
            <person name="Saw J.H."/>
            <person name="Jorgensen S.L."/>
            <person name="Zaremba-Niedzwiedzka K."/>
            <person name="Martijn J."/>
            <person name="Lind A.E."/>
            <person name="van Eijk R."/>
            <person name="Schleper C."/>
            <person name="Guy L."/>
            <person name="Ettema T.J."/>
        </authorList>
    </citation>
    <scope>NUCLEOTIDE SEQUENCE</scope>
</reference>
<dbReference type="GO" id="GO:0005737">
    <property type="term" value="C:cytoplasm"/>
    <property type="evidence" value="ECO:0007669"/>
    <property type="project" value="TreeGrafter"/>
</dbReference>
<name>A0A0F9DNT2_9ZZZZ</name>
<comment type="caution">
    <text evidence="3">The sequence shown here is derived from an EMBL/GenBank/DDBJ whole genome shotgun (WGS) entry which is preliminary data.</text>
</comment>
<dbReference type="Gene3D" id="3.80.10.10">
    <property type="entry name" value="Ribonuclease Inhibitor"/>
    <property type="match status" value="1"/>
</dbReference>
<accession>A0A0F9DNT2</accession>
<protein>
    <recommendedName>
        <fullName evidence="4">Leucine-rich repeat domain-containing protein</fullName>
    </recommendedName>
</protein>
<dbReference type="SUPFAM" id="SSF52058">
    <property type="entry name" value="L domain-like"/>
    <property type="match status" value="1"/>
</dbReference>
<dbReference type="Pfam" id="PF13855">
    <property type="entry name" value="LRR_8"/>
    <property type="match status" value="1"/>
</dbReference>
<evidence type="ECO:0000256" key="2">
    <source>
        <dbReference type="ARBA" id="ARBA00022737"/>
    </source>
</evidence>
<evidence type="ECO:0000313" key="3">
    <source>
        <dbReference type="EMBL" id="KKL63428.1"/>
    </source>
</evidence>
<dbReference type="AlphaFoldDB" id="A0A0F9DNT2"/>
<proteinExistence type="predicted"/>
<dbReference type="InterPro" id="IPR001611">
    <property type="entry name" value="Leu-rich_rpt"/>
</dbReference>
<evidence type="ECO:0000256" key="1">
    <source>
        <dbReference type="ARBA" id="ARBA00022614"/>
    </source>
</evidence>
<evidence type="ECO:0008006" key="4">
    <source>
        <dbReference type="Google" id="ProtNLM"/>
    </source>
</evidence>
<dbReference type="InterPro" id="IPR032675">
    <property type="entry name" value="LRR_dom_sf"/>
</dbReference>
<gene>
    <name evidence="3" type="ORF">LCGC14_2175210</name>
</gene>
<keyword evidence="2" id="KW-0677">Repeat</keyword>
<dbReference type="PANTHER" id="PTHR48051">
    <property type="match status" value="1"/>
</dbReference>
<sequence length="112" mass="13692">FHYFPNLKYLYIRGFERFDRPTLSFENSFAKLPKLEELYLYFVALEKIPDTVMNLKKLKYLSLNKTTLKTLPVSLIYNLRFLRWLDIKYNNKLEIPPIDIEKLKKKCKDFKY</sequence>
<keyword evidence="1" id="KW-0433">Leucine-rich repeat</keyword>
<feature type="non-terminal residue" evidence="3">
    <location>
        <position position="1"/>
    </location>
</feature>
<dbReference type="InterPro" id="IPR050216">
    <property type="entry name" value="LRR_domain-containing"/>
</dbReference>
<dbReference type="EMBL" id="LAZR01028174">
    <property type="protein sequence ID" value="KKL63428.1"/>
    <property type="molecule type" value="Genomic_DNA"/>
</dbReference>